<dbReference type="PANTHER" id="PTHR44591:SF3">
    <property type="entry name" value="RESPONSE REGULATORY DOMAIN-CONTAINING PROTEIN"/>
    <property type="match status" value="1"/>
</dbReference>
<proteinExistence type="predicted"/>
<dbReference type="Proteomes" id="UP000184932">
    <property type="component" value="Unassembled WGS sequence"/>
</dbReference>
<dbReference type="InterPro" id="IPR011006">
    <property type="entry name" value="CheY-like_superfamily"/>
</dbReference>
<dbReference type="SUPFAM" id="SSF52172">
    <property type="entry name" value="CheY-like"/>
    <property type="match status" value="1"/>
</dbReference>
<dbReference type="PANTHER" id="PTHR44591">
    <property type="entry name" value="STRESS RESPONSE REGULATOR PROTEIN 1"/>
    <property type="match status" value="1"/>
</dbReference>
<accession>A0A1N6GNB8</accession>
<evidence type="ECO:0000313" key="5">
    <source>
        <dbReference type="Proteomes" id="UP000184932"/>
    </source>
</evidence>
<gene>
    <name evidence="4" type="ORF">SAMN05444002_2639</name>
</gene>
<dbReference type="Pfam" id="PF00072">
    <property type="entry name" value="Response_reg"/>
    <property type="match status" value="1"/>
</dbReference>
<organism evidence="4 5">
    <name type="scientific">Vannielia litorea</name>
    <dbReference type="NCBI Taxonomy" id="1217970"/>
    <lineage>
        <taxon>Bacteria</taxon>
        <taxon>Pseudomonadati</taxon>
        <taxon>Pseudomonadota</taxon>
        <taxon>Alphaproteobacteria</taxon>
        <taxon>Rhodobacterales</taxon>
        <taxon>Paracoccaceae</taxon>
        <taxon>Vannielia</taxon>
    </lineage>
</organism>
<sequence>MTDDMPQFSIPVQRPTRERPLLGATVLVVEDSRYASEAVRLLCLRSGARIRRADTLASAHRHLQVYRPTAVIVDLGLPDGSGLELIGELARSDTRVPVLLGTSGDPASEDDALEAGADGFIQKPITSLAAFQQAILSRLPENGLPQGPRGLTSDIIAPDPLALRDDLAHVADVLSTGEEHPEMLDYVAQFLGSVAQCASDAPLAAAAAGLATARASGQGGMPEAAAISKLVAHRLEGNLAL</sequence>
<evidence type="ECO:0000259" key="3">
    <source>
        <dbReference type="PROSITE" id="PS50110"/>
    </source>
</evidence>
<keyword evidence="5" id="KW-1185">Reference proteome</keyword>
<evidence type="ECO:0000256" key="2">
    <source>
        <dbReference type="PROSITE-ProRule" id="PRU00169"/>
    </source>
</evidence>
<dbReference type="RefSeq" id="WP_074256634.1">
    <property type="nucleotide sequence ID" value="NZ_FSRL01000001.1"/>
</dbReference>
<dbReference type="PROSITE" id="PS50110">
    <property type="entry name" value="RESPONSE_REGULATORY"/>
    <property type="match status" value="1"/>
</dbReference>
<dbReference type="AlphaFoldDB" id="A0A1N6GNB8"/>
<dbReference type="SMART" id="SM00448">
    <property type="entry name" value="REC"/>
    <property type="match status" value="1"/>
</dbReference>
<dbReference type="GO" id="GO:0000160">
    <property type="term" value="P:phosphorelay signal transduction system"/>
    <property type="evidence" value="ECO:0007669"/>
    <property type="project" value="InterPro"/>
</dbReference>
<dbReference type="InterPro" id="IPR050595">
    <property type="entry name" value="Bact_response_regulator"/>
</dbReference>
<feature type="domain" description="Response regulatory" evidence="3">
    <location>
        <begin position="25"/>
        <end position="138"/>
    </location>
</feature>
<evidence type="ECO:0000313" key="4">
    <source>
        <dbReference type="EMBL" id="SIO09029.1"/>
    </source>
</evidence>
<dbReference type="STRING" id="1217970.SAMN05444002_2639"/>
<dbReference type="InterPro" id="IPR001789">
    <property type="entry name" value="Sig_transdc_resp-reg_receiver"/>
</dbReference>
<evidence type="ECO:0000256" key="1">
    <source>
        <dbReference type="ARBA" id="ARBA00022553"/>
    </source>
</evidence>
<keyword evidence="1 2" id="KW-0597">Phosphoprotein</keyword>
<name>A0A1N6GNB8_9RHOB</name>
<protein>
    <submittedName>
        <fullName evidence="4">Response regulator receiver domain-containing protein</fullName>
    </submittedName>
</protein>
<feature type="modified residue" description="4-aspartylphosphate" evidence="2">
    <location>
        <position position="74"/>
    </location>
</feature>
<dbReference type="CDD" id="cd00156">
    <property type="entry name" value="REC"/>
    <property type="match status" value="1"/>
</dbReference>
<dbReference type="EMBL" id="FSRL01000001">
    <property type="protein sequence ID" value="SIO09029.1"/>
    <property type="molecule type" value="Genomic_DNA"/>
</dbReference>
<reference evidence="5" key="1">
    <citation type="submission" date="2016-11" db="EMBL/GenBank/DDBJ databases">
        <authorList>
            <person name="Varghese N."/>
            <person name="Submissions S."/>
        </authorList>
    </citation>
    <scope>NUCLEOTIDE SEQUENCE [LARGE SCALE GENOMIC DNA]</scope>
    <source>
        <strain evidence="5">DSM 29440</strain>
    </source>
</reference>
<dbReference type="Gene3D" id="3.40.50.2300">
    <property type="match status" value="1"/>
</dbReference>